<evidence type="ECO:0000256" key="1">
    <source>
        <dbReference type="ARBA" id="ARBA00023002"/>
    </source>
</evidence>
<keyword evidence="1" id="KW-0560">Oxidoreductase</keyword>
<proteinExistence type="predicted"/>
<dbReference type="GO" id="GO:0005737">
    <property type="term" value="C:cytoplasm"/>
    <property type="evidence" value="ECO:0007669"/>
    <property type="project" value="TreeGrafter"/>
</dbReference>
<gene>
    <name evidence="3" type="ORF">BTE48_06990</name>
</gene>
<evidence type="ECO:0000313" key="4">
    <source>
        <dbReference type="Proteomes" id="UP000191418"/>
    </source>
</evidence>
<dbReference type="Gene3D" id="3.50.50.60">
    <property type="entry name" value="FAD/NAD(P)-binding domain"/>
    <property type="match status" value="1"/>
</dbReference>
<dbReference type="PANTHER" id="PTHR13847:SF287">
    <property type="entry name" value="FAD-DEPENDENT OXIDOREDUCTASE DOMAIN-CONTAINING PROTEIN 1"/>
    <property type="match status" value="1"/>
</dbReference>
<dbReference type="SUPFAM" id="SSF54373">
    <property type="entry name" value="FAD-linked reductases, C-terminal domain"/>
    <property type="match status" value="1"/>
</dbReference>
<dbReference type="Pfam" id="PF01266">
    <property type="entry name" value="DAO"/>
    <property type="match status" value="1"/>
</dbReference>
<dbReference type="InterPro" id="IPR006076">
    <property type="entry name" value="FAD-dep_OxRdtase"/>
</dbReference>
<dbReference type="Proteomes" id="UP000191418">
    <property type="component" value="Unassembled WGS sequence"/>
</dbReference>
<sequence length="412" mass="44683">MAQRVIIIGGGVLGCSAAYALSQHPHLDVTLLEANTLASATTSYAAALLTRARQQPVLADLVRETFNTIQALGEKLGQPLPYRQVGSLHIGSDAASLAQLEQTAATAKQQKLKTEWLSVFDAQQKAPWLALPTDAKALYLPEDGFIDPYQLATAYGQVARLQGCRIRQNQRVKQLLQQGDRVTGVELVSGERLYADYVVDAAGPWATALAKQVGVNLAMASVRSHYWITDQRQTVPMGSPMVILPQAKAYARPEVGGLLFGLRDETPVYCSPNQLPNQLDGFSFGQDEQGWQALEAGYESLLPFFPELNDAKIEHYISGISSYTPDGLPLLGYFQADSGTPLIKGFLVMTGCSGAGIGLSGGLGRLIAELIQGKQTFTDLSALQPHRFGQIDPYDDQFQRRCALARCQKRSG</sequence>
<dbReference type="InterPro" id="IPR036188">
    <property type="entry name" value="FAD/NAD-bd_sf"/>
</dbReference>
<dbReference type="EMBL" id="MTSM01000006">
    <property type="protein sequence ID" value="OPX55933.1"/>
    <property type="molecule type" value="Genomic_DNA"/>
</dbReference>
<comment type="caution">
    <text evidence="3">The sequence shown here is derived from an EMBL/GenBank/DDBJ whole genome shotgun (WGS) entry which is preliminary data.</text>
</comment>
<dbReference type="Gene3D" id="3.30.9.10">
    <property type="entry name" value="D-Amino Acid Oxidase, subunit A, domain 2"/>
    <property type="match status" value="1"/>
</dbReference>
<reference evidence="3 4" key="1">
    <citation type="submission" date="2017-01" db="EMBL/GenBank/DDBJ databases">
        <title>Genome Sequencing of a Marine Spirillum, Oceanospirillum multiglobuliferum ATCC 33336, from Japan.</title>
        <authorList>
            <person name="Carney J.G."/>
            <person name="Trachtenberg A.M."/>
            <person name="Rheaume B.A."/>
            <person name="Linnane J.D."/>
            <person name="Pitts N.L."/>
            <person name="Mykles D.L."/>
            <person name="Maclea K.S."/>
        </authorList>
    </citation>
    <scope>NUCLEOTIDE SEQUENCE [LARGE SCALE GENOMIC DNA]</scope>
    <source>
        <strain evidence="3 4">ATCC 33336</strain>
    </source>
</reference>
<organism evidence="3 4">
    <name type="scientific">Oceanospirillum multiglobuliferum</name>
    <dbReference type="NCBI Taxonomy" id="64969"/>
    <lineage>
        <taxon>Bacteria</taxon>
        <taxon>Pseudomonadati</taxon>
        <taxon>Pseudomonadota</taxon>
        <taxon>Gammaproteobacteria</taxon>
        <taxon>Oceanospirillales</taxon>
        <taxon>Oceanospirillaceae</taxon>
        <taxon>Oceanospirillum</taxon>
    </lineage>
</organism>
<dbReference type="PROSITE" id="PS51257">
    <property type="entry name" value="PROKAR_LIPOPROTEIN"/>
    <property type="match status" value="1"/>
</dbReference>
<dbReference type="OrthoDB" id="9774591at2"/>
<dbReference type="STRING" id="64969.SAMN02745127_01109"/>
<dbReference type="AlphaFoldDB" id="A0A1T4NE69"/>
<evidence type="ECO:0000259" key="2">
    <source>
        <dbReference type="Pfam" id="PF01266"/>
    </source>
</evidence>
<dbReference type="RefSeq" id="WP_159445601.1">
    <property type="nucleotide sequence ID" value="NZ_FUXG01000005.1"/>
</dbReference>
<dbReference type="SUPFAM" id="SSF51905">
    <property type="entry name" value="FAD/NAD(P)-binding domain"/>
    <property type="match status" value="1"/>
</dbReference>
<accession>A0A1T4NE69</accession>
<dbReference type="PANTHER" id="PTHR13847">
    <property type="entry name" value="SARCOSINE DEHYDROGENASE-RELATED"/>
    <property type="match status" value="1"/>
</dbReference>
<protein>
    <recommendedName>
        <fullName evidence="2">FAD dependent oxidoreductase domain-containing protein</fullName>
    </recommendedName>
</protein>
<keyword evidence="4" id="KW-1185">Reference proteome</keyword>
<dbReference type="GO" id="GO:0016491">
    <property type="term" value="F:oxidoreductase activity"/>
    <property type="evidence" value="ECO:0007669"/>
    <property type="project" value="UniProtKB-KW"/>
</dbReference>
<feature type="domain" description="FAD dependent oxidoreductase" evidence="2">
    <location>
        <begin position="4"/>
        <end position="370"/>
    </location>
</feature>
<name>A0A1T4NE69_9GAMM</name>
<evidence type="ECO:0000313" key="3">
    <source>
        <dbReference type="EMBL" id="OPX55933.1"/>
    </source>
</evidence>